<keyword evidence="2" id="KW-1185">Reference proteome</keyword>
<organism evidence="1 2">
    <name type="scientific">Amnibacterium kyonggiense</name>
    <dbReference type="NCBI Taxonomy" id="595671"/>
    <lineage>
        <taxon>Bacteria</taxon>
        <taxon>Bacillati</taxon>
        <taxon>Actinomycetota</taxon>
        <taxon>Actinomycetes</taxon>
        <taxon>Micrococcales</taxon>
        <taxon>Microbacteriaceae</taxon>
        <taxon>Amnibacterium</taxon>
    </lineage>
</organism>
<reference evidence="1 2" key="1">
    <citation type="submission" date="2019-03" db="EMBL/GenBank/DDBJ databases">
        <title>Genomic Encyclopedia of Archaeal and Bacterial Type Strains, Phase II (KMG-II): from individual species to whole genera.</title>
        <authorList>
            <person name="Goeker M."/>
        </authorList>
    </citation>
    <scope>NUCLEOTIDE SEQUENCE [LARGE SCALE GENOMIC DNA]</scope>
    <source>
        <strain evidence="1 2">DSM 24782</strain>
    </source>
</reference>
<comment type="caution">
    <text evidence="1">The sequence shown here is derived from an EMBL/GenBank/DDBJ whole genome shotgun (WGS) entry which is preliminary data.</text>
</comment>
<protein>
    <submittedName>
        <fullName evidence="1">Uncharacterized protein</fullName>
    </submittedName>
</protein>
<gene>
    <name evidence="1" type="ORF">CLV52_2819</name>
</gene>
<proteinExistence type="predicted"/>
<name>A0A4R7FIZ3_9MICO</name>
<dbReference type="OrthoDB" id="9941592at2"/>
<sequence>MREQGTILDAVGRAKHTLAEARDGVALEVTVHGECPLAECRAMNVVTVTAETPSVPCAECGAVFDV</sequence>
<accession>A0A4R7FIZ3</accession>
<dbReference type="EMBL" id="SOAM01000003">
    <property type="protein sequence ID" value="TDS75712.1"/>
    <property type="molecule type" value="Genomic_DNA"/>
</dbReference>
<dbReference type="RefSeq" id="WP_133766973.1">
    <property type="nucleotide sequence ID" value="NZ_BAAARP010000005.1"/>
</dbReference>
<dbReference type="Proteomes" id="UP000295344">
    <property type="component" value="Unassembled WGS sequence"/>
</dbReference>
<dbReference type="AlphaFoldDB" id="A0A4R7FIZ3"/>
<evidence type="ECO:0000313" key="1">
    <source>
        <dbReference type="EMBL" id="TDS75712.1"/>
    </source>
</evidence>
<evidence type="ECO:0000313" key="2">
    <source>
        <dbReference type="Proteomes" id="UP000295344"/>
    </source>
</evidence>